<comment type="caution">
    <text evidence="4">The sequence shown here is derived from an EMBL/GenBank/DDBJ whole genome shotgun (WGS) entry which is preliminary data.</text>
</comment>
<dbReference type="OrthoDB" id="9800184at2"/>
<dbReference type="Pfam" id="PF04030">
    <property type="entry name" value="ALO"/>
    <property type="match status" value="1"/>
</dbReference>
<keyword evidence="1" id="KW-0285">Flavoprotein</keyword>
<feature type="domain" description="FAD-binding PCMH-type" evidence="3">
    <location>
        <begin position="224"/>
        <end position="388"/>
    </location>
</feature>
<evidence type="ECO:0000256" key="2">
    <source>
        <dbReference type="ARBA" id="ARBA00023002"/>
    </source>
</evidence>
<dbReference type="PANTHER" id="PTHR43762:SF1">
    <property type="entry name" value="D-ARABINONO-1,4-LACTONE OXIDASE"/>
    <property type="match status" value="1"/>
</dbReference>
<dbReference type="InterPro" id="IPR016171">
    <property type="entry name" value="Vanillyl_alc_oxidase_C-sub2"/>
</dbReference>
<organism evidence="4 5">
    <name type="scientific">Enhygromyxa salina</name>
    <dbReference type="NCBI Taxonomy" id="215803"/>
    <lineage>
        <taxon>Bacteria</taxon>
        <taxon>Pseudomonadati</taxon>
        <taxon>Myxococcota</taxon>
        <taxon>Polyangia</taxon>
        <taxon>Nannocystales</taxon>
        <taxon>Nannocystaceae</taxon>
        <taxon>Enhygromyxa</taxon>
    </lineage>
</organism>
<dbReference type="EC" id="1.1.2.-" evidence="4"/>
<dbReference type="RefSeq" id="WP_106089441.1">
    <property type="nucleotide sequence ID" value="NZ_PVNL01000048.1"/>
</dbReference>
<dbReference type="PANTHER" id="PTHR43762">
    <property type="entry name" value="L-GULONOLACTONE OXIDASE"/>
    <property type="match status" value="1"/>
</dbReference>
<dbReference type="InterPro" id="IPR010031">
    <property type="entry name" value="FAD_lactone_oxidase-like"/>
</dbReference>
<dbReference type="Gene3D" id="1.10.45.10">
    <property type="entry name" value="Vanillyl-alcohol Oxidase, Chain A, domain 4"/>
    <property type="match status" value="1"/>
</dbReference>
<evidence type="ECO:0000259" key="3">
    <source>
        <dbReference type="PROSITE" id="PS51387"/>
    </source>
</evidence>
<accession>A0A2S9YS26</accession>
<dbReference type="AlphaFoldDB" id="A0A2S9YS26"/>
<evidence type="ECO:0000313" key="5">
    <source>
        <dbReference type="Proteomes" id="UP000238823"/>
    </source>
</evidence>
<keyword evidence="1" id="KW-0274">FAD</keyword>
<sequence>MKREQLRHHPAYAALSPDEQLAIDERLEGWHLDAPAVAATTGGVAELDVSDLRFWLASTARRPWAMISLCDQPEQATAIFEGLLAAVPGLADHRERPKLVVLARDMSRALVVADSARREQGFVRDEQLAALCDQIDKLERVEPRWRDESVVAILRVAKLEELANALVDYTRSTRGVQGFLSRVGARVSTKLFDLVHGGLYLATGDAEHEGHYEHGEWTNWTANYRARPAAYLCPSNEDELCGAIAKAPELRVVGGGHSFNDGPLCPGHMISLDAYGRILDIDPNRKIARVQAGIRLRDLNKALWEASLGLPVLGSTDSQSLGGLVATDLHGTGRDAGFLSEQILSLRVIAADGVAQTVRPGDPLFHAAIGAIGTCGVVSEVELQLVDAFHLEKVTQMVDRAHAESSIDGLLRANDHISFYYIGGADEAEAVRVHQWNRTSAPLTPKWEKLKTRNELSDFAVSAFVPGLAKRIADIDEDAWLSDLVAPDSTLVMPGSRGFGRKLFYRHDEIEFGVPFERYQSCLAQILALLSVEEFFSVVEVRFTPDRSQSLIGPGAGRRSAYIELATPLSQDHERVFAKAEEIMREHEGQPHLGKKTNVSAQDMLEIHGDRFVQFQAVRAAQDPGGKFLNAFTQRVLGG</sequence>
<dbReference type="Gene3D" id="3.30.465.10">
    <property type="match status" value="1"/>
</dbReference>
<dbReference type="InterPro" id="IPR016167">
    <property type="entry name" value="FAD-bd_PCMH_sub1"/>
</dbReference>
<dbReference type="Pfam" id="PF01565">
    <property type="entry name" value="FAD_binding_4"/>
    <property type="match status" value="1"/>
</dbReference>
<dbReference type="GO" id="GO:0071949">
    <property type="term" value="F:FAD binding"/>
    <property type="evidence" value="ECO:0007669"/>
    <property type="project" value="InterPro"/>
</dbReference>
<proteinExistence type="predicted"/>
<dbReference type="EMBL" id="PVNL01000048">
    <property type="protein sequence ID" value="PRQ07852.1"/>
    <property type="molecule type" value="Genomic_DNA"/>
</dbReference>
<dbReference type="GO" id="GO:0016020">
    <property type="term" value="C:membrane"/>
    <property type="evidence" value="ECO:0007669"/>
    <property type="project" value="InterPro"/>
</dbReference>
<name>A0A2S9YS26_9BACT</name>
<dbReference type="InterPro" id="IPR036318">
    <property type="entry name" value="FAD-bd_PCMH-like_sf"/>
</dbReference>
<keyword evidence="2 4" id="KW-0560">Oxidoreductase</keyword>
<evidence type="ECO:0000313" key="4">
    <source>
        <dbReference type="EMBL" id="PRQ07852.1"/>
    </source>
</evidence>
<protein>
    <submittedName>
        <fullName evidence="4">L-gulono-1,4-lactone dehydrogenase</fullName>
        <ecNumber evidence="4">1.1.2.-</ecNumber>
    </submittedName>
</protein>
<evidence type="ECO:0000256" key="1">
    <source>
        <dbReference type="ARBA" id="ARBA00022827"/>
    </source>
</evidence>
<dbReference type="InterPro" id="IPR006094">
    <property type="entry name" value="Oxid_FAD_bind_N"/>
</dbReference>
<dbReference type="PROSITE" id="PS51387">
    <property type="entry name" value="FAD_PCMH"/>
    <property type="match status" value="1"/>
</dbReference>
<dbReference type="InterPro" id="IPR007173">
    <property type="entry name" value="ALO_C"/>
</dbReference>
<gene>
    <name evidence="4" type="ORF">ENSA7_24170</name>
</gene>
<reference evidence="4 5" key="1">
    <citation type="submission" date="2018-03" db="EMBL/GenBank/DDBJ databases">
        <title>Draft Genome Sequences of the Obligatory Marine Myxobacteria Enhygromyxa salina SWB007.</title>
        <authorList>
            <person name="Poehlein A."/>
            <person name="Moghaddam J.A."/>
            <person name="Harms H."/>
            <person name="Alanjari M."/>
            <person name="Koenig G.M."/>
            <person name="Daniel R."/>
            <person name="Schaeberle T.F."/>
        </authorList>
    </citation>
    <scope>NUCLEOTIDE SEQUENCE [LARGE SCALE GENOMIC DNA]</scope>
    <source>
        <strain evidence="4 5">SWB007</strain>
    </source>
</reference>
<dbReference type="SUPFAM" id="SSF56176">
    <property type="entry name" value="FAD-binding/transporter-associated domain-like"/>
    <property type="match status" value="1"/>
</dbReference>
<dbReference type="Proteomes" id="UP000238823">
    <property type="component" value="Unassembled WGS sequence"/>
</dbReference>
<dbReference type="InterPro" id="IPR016169">
    <property type="entry name" value="FAD-bd_PCMH_sub2"/>
</dbReference>
<dbReference type="GO" id="GO:0003885">
    <property type="term" value="F:D-arabinono-1,4-lactone oxidase activity"/>
    <property type="evidence" value="ECO:0007669"/>
    <property type="project" value="InterPro"/>
</dbReference>
<dbReference type="Gene3D" id="3.30.43.10">
    <property type="entry name" value="Uridine Diphospho-n-acetylenolpyruvylglucosamine Reductase, domain 2"/>
    <property type="match status" value="1"/>
</dbReference>
<dbReference type="Gene3D" id="3.30.70.2520">
    <property type="match status" value="1"/>
</dbReference>
<dbReference type="InterPro" id="IPR016166">
    <property type="entry name" value="FAD-bd_PCMH"/>
</dbReference>